<gene>
    <name evidence="2" type="ORF">A2527_12160</name>
</gene>
<dbReference type="EMBL" id="MFNE01000019">
    <property type="protein sequence ID" value="OGG96068.1"/>
    <property type="molecule type" value="Genomic_DNA"/>
</dbReference>
<evidence type="ECO:0000256" key="1">
    <source>
        <dbReference type="SAM" id="MobiDB-lite"/>
    </source>
</evidence>
<proteinExistence type="predicted"/>
<dbReference type="AlphaFoldDB" id="A0A1F6GD86"/>
<protein>
    <submittedName>
        <fullName evidence="2">Uncharacterized protein</fullName>
    </submittedName>
</protein>
<reference evidence="2 3" key="1">
    <citation type="journal article" date="2016" name="Nat. Commun.">
        <title>Thousands of microbial genomes shed light on interconnected biogeochemical processes in an aquifer system.</title>
        <authorList>
            <person name="Anantharaman K."/>
            <person name="Brown C.T."/>
            <person name="Hug L.A."/>
            <person name="Sharon I."/>
            <person name="Castelle C.J."/>
            <person name="Probst A.J."/>
            <person name="Thomas B.C."/>
            <person name="Singh A."/>
            <person name="Wilkins M.J."/>
            <person name="Karaoz U."/>
            <person name="Brodie E.L."/>
            <person name="Williams K.H."/>
            <person name="Hubbard S.S."/>
            <person name="Banfield J.F."/>
        </authorList>
    </citation>
    <scope>NUCLEOTIDE SEQUENCE [LARGE SCALE GENOMIC DNA]</scope>
</reference>
<organism evidence="2 3">
    <name type="scientific">Candidatus Lambdaproteobacteria bacterium RIFOXYD2_FULL_50_16</name>
    <dbReference type="NCBI Taxonomy" id="1817772"/>
    <lineage>
        <taxon>Bacteria</taxon>
        <taxon>Pseudomonadati</taxon>
        <taxon>Pseudomonadota</taxon>
        <taxon>Candidatus Lambdaproteobacteria</taxon>
    </lineage>
</organism>
<feature type="compositionally biased region" description="Polar residues" evidence="1">
    <location>
        <begin position="188"/>
        <end position="209"/>
    </location>
</feature>
<dbReference type="STRING" id="1817772.A2527_12160"/>
<accession>A0A1F6GD86</accession>
<evidence type="ECO:0000313" key="2">
    <source>
        <dbReference type="EMBL" id="OGG96068.1"/>
    </source>
</evidence>
<dbReference type="Proteomes" id="UP000178449">
    <property type="component" value="Unassembled WGS sequence"/>
</dbReference>
<evidence type="ECO:0000313" key="3">
    <source>
        <dbReference type="Proteomes" id="UP000178449"/>
    </source>
</evidence>
<name>A0A1F6GD86_9PROT</name>
<feature type="region of interest" description="Disordered" evidence="1">
    <location>
        <begin position="1"/>
        <end position="78"/>
    </location>
</feature>
<feature type="region of interest" description="Disordered" evidence="1">
    <location>
        <begin position="182"/>
        <end position="209"/>
    </location>
</feature>
<comment type="caution">
    <text evidence="2">The sequence shown here is derived from an EMBL/GenBank/DDBJ whole genome shotgun (WGS) entry which is preliminary data.</text>
</comment>
<sequence length="209" mass="23113">MVTHLFEEYPMNTATLAGPKGTPAKMPPKAGPKAEQQPDLKTGKGQGSAPKSNSAELAKLKTESMDSPGGKPKALENQSKEVREYLKVIDKLEKEVTEGTLTDEQLEETLTNLDKRVELLVPEQKKKLLKVEFYTKNNIEDLKTMKKTLGEFLKDPIKRIEVFEMLRDPQFIALLNDLPDASAGPSGYDQNAQSVPNKAEPMSTTSIKA</sequence>